<dbReference type="STRING" id="1965070.A0A3S3RP78"/>
<dbReference type="Gene3D" id="1.25.40.420">
    <property type="match status" value="1"/>
</dbReference>
<dbReference type="EMBL" id="NCKU01006000">
    <property type="protein sequence ID" value="RWS03939.1"/>
    <property type="molecule type" value="Genomic_DNA"/>
</dbReference>
<dbReference type="Proteomes" id="UP000285301">
    <property type="component" value="Unassembled WGS sequence"/>
</dbReference>
<protein>
    <submittedName>
        <fullName evidence="5">Ring canal kelch-like protein</fullName>
    </submittedName>
</protein>
<evidence type="ECO:0000313" key="5">
    <source>
        <dbReference type="EMBL" id="RWS03939.1"/>
    </source>
</evidence>
<sequence length="467" mass="54392">ETVRNIKPPLAYWHASERGKYIRYLKVWKIEAKPNVIERKKPFFDMEIHVEKEVFKVHRMIVACFMPYLMQRLAKMKADGLQKRVCKLNLKNIESGTKHFKYMDTESVDPTGENFITFLESALRLYMDSFADIWIDAYEYKLGSRVLQLLFRLRLARKYGWTDYISQLNIVIALGFENLVLSDKFVQLKFEELHDFLKKTKSECKIILLALKWLNHDWKTRKKFAVPLMSEICFAYITDDEHFVCYNPPILIEEIKSMTAEALHLQKKHLTQTLNRAVDANVTQNIEVRTNAKRKLQNPYKLIIVVIKLSISKKSATSKETSDLSMKLIPIESSFKLPSSESSFEIFSESERKEEYTEIDEILKYNIKTPSPPSHSASAVFHSDNVYVIGGRILSSSNTLKMSDKVFRFSPFGKKWEEICLLKKARCNIFAFSYVKYTHSVVAAIEMRVEDCESLDTNALDKEACRS</sequence>
<dbReference type="InterPro" id="IPR011705">
    <property type="entry name" value="BACK"/>
</dbReference>
<evidence type="ECO:0000256" key="2">
    <source>
        <dbReference type="ARBA" id="ARBA00022737"/>
    </source>
</evidence>
<dbReference type="Gene3D" id="2.120.10.80">
    <property type="entry name" value="Kelch-type beta propeller"/>
    <property type="match status" value="1"/>
</dbReference>
<organism evidence="5 6">
    <name type="scientific">Dinothrombium tinctorium</name>
    <dbReference type="NCBI Taxonomy" id="1965070"/>
    <lineage>
        <taxon>Eukaryota</taxon>
        <taxon>Metazoa</taxon>
        <taxon>Ecdysozoa</taxon>
        <taxon>Arthropoda</taxon>
        <taxon>Chelicerata</taxon>
        <taxon>Arachnida</taxon>
        <taxon>Acari</taxon>
        <taxon>Acariformes</taxon>
        <taxon>Trombidiformes</taxon>
        <taxon>Prostigmata</taxon>
        <taxon>Anystina</taxon>
        <taxon>Parasitengona</taxon>
        <taxon>Trombidioidea</taxon>
        <taxon>Trombidiidae</taxon>
        <taxon>Dinothrombium</taxon>
    </lineage>
</organism>
<keyword evidence="2" id="KW-0677">Repeat</keyword>
<dbReference type="OrthoDB" id="6434573at2759"/>
<dbReference type="InterPro" id="IPR000210">
    <property type="entry name" value="BTB/POZ_dom"/>
</dbReference>
<keyword evidence="6" id="KW-1185">Reference proteome</keyword>
<dbReference type="InterPro" id="IPR011333">
    <property type="entry name" value="SKP1/BTB/POZ_sf"/>
</dbReference>
<feature type="non-terminal residue" evidence="5">
    <location>
        <position position="1"/>
    </location>
</feature>
<name>A0A3S3RP78_9ACAR</name>
<proteinExistence type="predicted"/>
<evidence type="ECO:0000259" key="3">
    <source>
        <dbReference type="Pfam" id="PF00651"/>
    </source>
</evidence>
<keyword evidence="1" id="KW-0880">Kelch repeat</keyword>
<evidence type="ECO:0000256" key="1">
    <source>
        <dbReference type="ARBA" id="ARBA00022441"/>
    </source>
</evidence>
<feature type="domain" description="BTB" evidence="3">
    <location>
        <begin position="39"/>
        <end position="132"/>
    </location>
</feature>
<reference evidence="5 6" key="1">
    <citation type="journal article" date="2018" name="Gigascience">
        <title>Genomes of trombidid mites reveal novel predicted allergens and laterally-transferred genes associated with secondary metabolism.</title>
        <authorList>
            <person name="Dong X."/>
            <person name="Chaisiri K."/>
            <person name="Xia D."/>
            <person name="Armstrong S.D."/>
            <person name="Fang Y."/>
            <person name="Donnelly M.J."/>
            <person name="Kadowaki T."/>
            <person name="McGarry J.W."/>
            <person name="Darby A.C."/>
            <person name="Makepeace B.L."/>
        </authorList>
    </citation>
    <scope>NUCLEOTIDE SEQUENCE [LARGE SCALE GENOMIC DNA]</scope>
    <source>
        <strain evidence="5">UoL-WK</strain>
    </source>
</reference>
<accession>A0A3S3RP78</accession>
<dbReference type="SUPFAM" id="SSF117281">
    <property type="entry name" value="Kelch motif"/>
    <property type="match status" value="1"/>
</dbReference>
<evidence type="ECO:0000259" key="4">
    <source>
        <dbReference type="Pfam" id="PF07707"/>
    </source>
</evidence>
<comment type="caution">
    <text evidence="5">The sequence shown here is derived from an EMBL/GenBank/DDBJ whole genome shotgun (WGS) entry which is preliminary data.</text>
</comment>
<dbReference type="InterPro" id="IPR015915">
    <property type="entry name" value="Kelch-typ_b-propeller"/>
</dbReference>
<dbReference type="Pfam" id="PF00651">
    <property type="entry name" value="BTB"/>
    <property type="match status" value="1"/>
</dbReference>
<dbReference type="CDD" id="cd18186">
    <property type="entry name" value="BTB_POZ_ZBTB_KLHL-like"/>
    <property type="match status" value="1"/>
</dbReference>
<dbReference type="PANTHER" id="PTHR45632">
    <property type="entry name" value="LD33804P"/>
    <property type="match status" value="1"/>
</dbReference>
<dbReference type="Gene3D" id="3.30.710.10">
    <property type="entry name" value="Potassium Channel Kv1.1, Chain A"/>
    <property type="match status" value="1"/>
</dbReference>
<feature type="domain" description="BACK" evidence="4">
    <location>
        <begin position="154"/>
        <end position="239"/>
    </location>
</feature>
<dbReference type="SUPFAM" id="SSF54695">
    <property type="entry name" value="POZ domain"/>
    <property type="match status" value="1"/>
</dbReference>
<evidence type="ECO:0000313" key="6">
    <source>
        <dbReference type="Proteomes" id="UP000285301"/>
    </source>
</evidence>
<gene>
    <name evidence="5" type="ORF">B4U79_19106</name>
</gene>
<dbReference type="Pfam" id="PF07707">
    <property type="entry name" value="BACK"/>
    <property type="match status" value="1"/>
</dbReference>
<dbReference type="AlphaFoldDB" id="A0A3S3RP78"/>
<dbReference type="PANTHER" id="PTHR45632:SF3">
    <property type="entry name" value="KELCH-LIKE PROTEIN 32"/>
    <property type="match status" value="1"/>
</dbReference>